<evidence type="ECO:0000256" key="11">
    <source>
        <dbReference type="SAM" id="Phobius"/>
    </source>
</evidence>
<feature type="domain" description="Sec20 C-terminal" evidence="12">
    <location>
        <begin position="234"/>
        <end position="322"/>
    </location>
</feature>
<keyword evidence="3 11" id="KW-0812">Transmembrane</keyword>
<dbReference type="Proteomes" id="UP001642540">
    <property type="component" value="Unassembled WGS sequence"/>
</dbReference>
<keyword evidence="5" id="KW-0931">ER-Golgi transport</keyword>
<evidence type="ECO:0000256" key="5">
    <source>
        <dbReference type="ARBA" id="ARBA00022892"/>
    </source>
</evidence>
<comment type="similarity">
    <text evidence="9">Belongs to the SEC20 family.</text>
</comment>
<dbReference type="PANTHER" id="PTHR12825">
    <property type="entry name" value="BNIP1-RELATED"/>
    <property type="match status" value="1"/>
</dbReference>
<dbReference type="PANTHER" id="PTHR12825:SF0">
    <property type="entry name" value="VESICLE TRANSPORT PROTEIN SEC20"/>
    <property type="match status" value="1"/>
</dbReference>
<keyword evidence="8 11" id="KW-0472">Membrane</keyword>
<comment type="caution">
    <text evidence="13">The sequence shown here is derived from an EMBL/GenBank/DDBJ whole genome shotgun (WGS) entry which is preliminary data.</text>
</comment>
<evidence type="ECO:0000256" key="6">
    <source>
        <dbReference type="ARBA" id="ARBA00022989"/>
    </source>
</evidence>
<evidence type="ECO:0000256" key="10">
    <source>
        <dbReference type="SAM" id="MobiDB-lite"/>
    </source>
</evidence>
<feature type="region of interest" description="Disordered" evidence="10">
    <location>
        <begin position="1"/>
        <end position="69"/>
    </location>
</feature>
<evidence type="ECO:0000256" key="9">
    <source>
        <dbReference type="ARBA" id="ARBA00037934"/>
    </source>
</evidence>
<keyword evidence="2" id="KW-0813">Transport</keyword>
<comment type="subcellular location">
    <subcellularLocation>
        <location evidence="1">Endoplasmic reticulum membrane</location>
        <topology evidence="1">Single-pass type IV membrane protein</topology>
    </subcellularLocation>
</comment>
<evidence type="ECO:0000256" key="1">
    <source>
        <dbReference type="ARBA" id="ARBA00004163"/>
    </source>
</evidence>
<evidence type="ECO:0000256" key="3">
    <source>
        <dbReference type="ARBA" id="ARBA00022692"/>
    </source>
</evidence>
<evidence type="ECO:0000256" key="2">
    <source>
        <dbReference type="ARBA" id="ARBA00022448"/>
    </source>
</evidence>
<dbReference type="Gene3D" id="1.20.5.110">
    <property type="match status" value="1"/>
</dbReference>
<feature type="compositionally biased region" description="Polar residues" evidence="10">
    <location>
        <begin position="58"/>
        <end position="69"/>
    </location>
</feature>
<name>A0ABP1RIA4_9HEXA</name>
<proteinExistence type="inferred from homology"/>
<keyword evidence="14" id="KW-1185">Reference proteome</keyword>
<dbReference type="InterPro" id="IPR005606">
    <property type="entry name" value="Sec20"/>
</dbReference>
<feature type="transmembrane region" description="Helical" evidence="11">
    <location>
        <begin position="301"/>
        <end position="319"/>
    </location>
</feature>
<evidence type="ECO:0000259" key="12">
    <source>
        <dbReference type="Pfam" id="PF03908"/>
    </source>
</evidence>
<evidence type="ECO:0000313" key="14">
    <source>
        <dbReference type="Proteomes" id="UP001642540"/>
    </source>
</evidence>
<evidence type="ECO:0000256" key="4">
    <source>
        <dbReference type="ARBA" id="ARBA00022824"/>
    </source>
</evidence>
<evidence type="ECO:0000313" key="13">
    <source>
        <dbReference type="EMBL" id="CAL8128717.1"/>
    </source>
</evidence>
<keyword evidence="4" id="KW-0256">Endoplasmic reticulum</keyword>
<gene>
    <name evidence="13" type="ORF">ODALV1_LOCUS22486</name>
</gene>
<keyword evidence="7" id="KW-0175">Coiled coil</keyword>
<dbReference type="InterPro" id="IPR056173">
    <property type="entry name" value="Sec20_C"/>
</dbReference>
<evidence type="ECO:0000256" key="7">
    <source>
        <dbReference type="ARBA" id="ARBA00023054"/>
    </source>
</evidence>
<protein>
    <recommendedName>
        <fullName evidence="12">Sec20 C-terminal domain-containing protein</fullName>
    </recommendedName>
</protein>
<feature type="compositionally biased region" description="Low complexity" evidence="10">
    <location>
        <begin position="41"/>
        <end position="57"/>
    </location>
</feature>
<reference evidence="13 14" key="1">
    <citation type="submission" date="2024-08" db="EMBL/GenBank/DDBJ databases">
        <authorList>
            <person name="Cucini C."/>
            <person name="Frati F."/>
        </authorList>
    </citation>
    <scope>NUCLEOTIDE SEQUENCE [LARGE SCALE GENOMIC DNA]</scope>
</reference>
<evidence type="ECO:0000256" key="8">
    <source>
        <dbReference type="ARBA" id="ARBA00023136"/>
    </source>
</evidence>
<sequence length="323" mass="36262">MEDAQNQARRRLFGGGTIAGEAPHNQQNVTRRAAKPGTLDSFASPPSSLFTTSSSPFNQQSEEPIQSSFSRLRKLTYGGEGETLPPEKGHYNEILANPETHFDKIIQRAKEYLVETQNAINRLQSAKSSEFDLLDAETQIQKTISEVSKIALQLRNHVEETSARRTADITVSPRVLSAVKSRETSVEDLMKSIRETKKELQVALTVRERKDLLNAWNPFDRSSRRQRDAEEISSDSTERLLNSKRILLETVQASSVTLGSLATSSQSIQKNDSELQTQNSMVSTARSLLKKYGRRASTDKLLIWLGFIFFGCVVLYVVSRRLL</sequence>
<dbReference type="EMBL" id="CAXLJM020000075">
    <property type="protein sequence ID" value="CAL8128717.1"/>
    <property type="molecule type" value="Genomic_DNA"/>
</dbReference>
<organism evidence="13 14">
    <name type="scientific">Orchesella dallaii</name>
    <dbReference type="NCBI Taxonomy" id="48710"/>
    <lineage>
        <taxon>Eukaryota</taxon>
        <taxon>Metazoa</taxon>
        <taxon>Ecdysozoa</taxon>
        <taxon>Arthropoda</taxon>
        <taxon>Hexapoda</taxon>
        <taxon>Collembola</taxon>
        <taxon>Entomobryomorpha</taxon>
        <taxon>Entomobryoidea</taxon>
        <taxon>Orchesellidae</taxon>
        <taxon>Orchesellinae</taxon>
        <taxon>Orchesella</taxon>
    </lineage>
</organism>
<accession>A0ABP1RIA4</accession>
<dbReference type="Pfam" id="PF03908">
    <property type="entry name" value="Sec20"/>
    <property type="match status" value="1"/>
</dbReference>
<keyword evidence="6 11" id="KW-1133">Transmembrane helix</keyword>